<accession>A0A0P9CTN0</accession>
<dbReference type="InterPro" id="IPR014729">
    <property type="entry name" value="Rossmann-like_a/b/a_fold"/>
</dbReference>
<dbReference type="InterPro" id="IPR006016">
    <property type="entry name" value="UspA"/>
</dbReference>
<evidence type="ECO:0000313" key="3">
    <source>
        <dbReference type="Proteomes" id="UP000050509"/>
    </source>
</evidence>
<proteinExistence type="predicted"/>
<feature type="non-terminal residue" evidence="2">
    <location>
        <position position="76"/>
    </location>
</feature>
<dbReference type="SUPFAM" id="SSF52402">
    <property type="entry name" value="Adenine nucleotide alpha hydrolases-like"/>
    <property type="match status" value="1"/>
</dbReference>
<feature type="domain" description="UspA" evidence="1">
    <location>
        <begin position="1"/>
        <end position="69"/>
    </location>
</feature>
<gene>
    <name evidence="2" type="ORF">SE17_32855</name>
</gene>
<organism evidence="2 3">
    <name type="scientific">Kouleothrix aurantiaca</name>
    <dbReference type="NCBI Taxonomy" id="186479"/>
    <lineage>
        <taxon>Bacteria</taxon>
        <taxon>Bacillati</taxon>
        <taxon>Chloroflexota</taxon>
        <taxon>Chloroflexia</taxon>
        <taxon>Chloroflexales</taxon>
        <taxon>Roseiflexineae</taxon>
        <taxon>Roseiflexaceae</taxon>
        <taxon>Kouleothrix</taxon>
    </lineage>
</organism>
<dbReference type="Pfam" id="PF00582">
    <property type="entry name" value="Usp"/>
    <property type="match status" value="1"/>
</dbReference>
<dbReference type="AlphaFoldDB" id="A0A0P9CTN0"/>
<keyword evidence="3" id="KW-1185">Reference proteome</keyword>
<name>A0A0P9CTN0_9CHLR</name>
<dbReference type="EMBL" id="LJCR01001994">
    <property type="protein sequence ID" value="KPV49400.1"/>
    <property type="molecule type" value="Genomic_DNA"/>
</dbReference>
<evidence type="ECO:0000259" key="1">
    <source>
        <dbReference type="Pfam" id="PF00582"/>
    </source>
</evidence>
<dbReference type="Gene3D" id="3.40.50.620">
    <property type="entry name" value="HUPs"/>
    <property type="match status" value="1"/>
</dbReference>
<protein>
    <recommendedName>
        <fullName evidence="1">UspA domain-containing protein</fullName>
    </recommendedName>
</protein>
<comment type="caution">
    <text evidence="2">The sequence shown here is derived from an EMBL/GenBank/DDBJ whole genome shotgun (WGS) entry which is preliminary data.</text>
</comment>
<reference evidence="2 3" key="1">
    <citation type="submission" date="2015-09" db="EMBL/GenBank/DDBJ databases">
        <title>Draft genome sequence of Kouleothrix aurantiaca JCM 19913.</title>
        <authorList>
            <person name="Hemp J."/>
        </authorList>
    </citation>
    <scope>NUCLEOTIDE SEQUENCE [LARGE SCALE GENOMIC DNA]</scope>
    <source>
        <strain evidence="2 3">COM-B</strain>
    </source>
</reference>
<evidence type="ECO:0000313" key="2">
    <source>
        <dbReference type="EMBL" id="KPV49400.1"/>
    </source>
</evidence>
<sequence>MFKRVLLTTDGSPVVERQILYAEHLARVEPAELLVFHAYMPPLQYAGLPGYEELLQHYQAVAQALADDAVEALREA</sequence>
<dbReference type="Proteomes" id="UP000050509">
    <property type="component" value="Unassembled WGS sequence"/>
</dbReference>